<dbReference type="InterPro" id="IPR043605">
    <property type="entry name" value="DUF883_C"/>
</dbReference>
<accession>A0A2A7UVG2</accession>
<sequence>MAWHWTYSVQTVHHTKEYTMKLFSPNASTIQRDLTRLLQDTGDVLAARAKEEPKLKEAVQFLDRGLSRARNAANGAVDYSRDVARNTDDYVHDSPWQAIGGALAVGVVIGMLLTRR</sequence>
<proteinExistence type="predicted"/>
<reference evidence="4" key="1">
    <citation type="submission" date="2017-09" db="EMBL/GenBank/DDBJ databases">
        <title>FDA dAtabase for Regulatory Grade micrObial Sequences (FDA-ARGOS): Supporting development and validation of Infectious Disease Dx tests.</title>
        <authorList>
            <person name="Minogue T."/>
            <person name="Wolcott M."/>
            <person name="Wasieloski L."/>
            <person name="Aguilar W."/>
            <person name="Moore D."/>
            <person name="Tallon L."/>
            <person name="Sadzewicz L."/>
            <person name="Ott S."/>
            <person name="Zhao X."/>
            <person name="Nagaraj S."/>
            <person name="Vavikolanu K."/>
            <person name="Aluvathingal J."/>
            <person name="Nadendla S."/>
            <person name="Sichtig H."/>
        </authorList>
    </citation>
    <scope>NUCLEOTIDE SEQUENCE [LARGE SCALE GENOMIC DNA]</scope>
    <source>
        <strain evidence="4">FDAARGOS_394</strain>
    </source>
</reference>
<feature type="transmembrane region" description="Helical" evidence="1">
    <location>
        <begin position="96"/>
        <end position="114"/>
    </location>
</feature>
<comment type="caution">
    <text evidence="3">The sequence shown here is derived from an EMBL/GenBank/DDBJ whole genome shotgun (WGS) entry which is preliminary data.</text>
</comment>
<dbReference type="PANTHER" id="PTHR35893:SF3">
    <property type="entry name" value="INNER MEMBRANE PROTEIN"/>
    <property type="match status" value="1"/>
</dbReference>
<evidence type="ECO:0000313" key="3">
    <source>
        <dbReference type="EMBL" id="PEH89186.1"/>
    </source>
</evidence>
<feature type="domain" description="DUF883" evidence="2">
    <location>
        <begin position="87"/>
        <end position="116"/>
    </location>
</feature>
<dbReference type="GO" id="GO:0043022">
    <property type="term" value="F:ribosome binding"/>
    <property type="evidence" value="ECO:0007669"/>
    <property type="project" value="InterPro"/>
</dbReference>
<dbReference type="STRING" id="1219032.GCA_001515545_01344"/>
<dbReference type="EMBL" id="PDEA01000001">
    <property type="protein sequence ID" value="PEH89186.1"/>
    <property type="molecule type" value="Genomic_DNA"/>
</dbReference>
<gene>
    <name evidence="3" type="ORF">CRM82_11775</name>
</gene>
<keyword evidence="1" id="KW-0812">Transmembrane</keyword>
<dbReference type="InterPro" id="IPR010279">
    <property type="entry name" value="YqjD/ElaB"/>
</dbReference>
<keyword evidence="1" id="KW-1133">Transmembrane helix</keyword>
<evidence type="ECO:0000256" key="1">
    <source>
        <dbReference type="SAM" id="Phobius"/>
    </source>
</evidence>
<keyword evidence="1" id="KW-0472">Membrane</keyword>
<evidence type="ECO:0000313" key="4">
    <source>
        <dbReference type="Proteomes" id="UP000220246"/>
    </source>
</evidence>
<dbReference type="Pfam" id="PF19029">
    <property type="entry name" value="DUF883_C"/>
    <property type="match status" value="1"/>
</dbReference>
<dbReference type="AlphaFoldDB" id="A0A2A7UVG2"/>
<dbReference type="Proteomes" id="UP000220246">
    <property type="component" value="Unassembled WGS sequence"/>
</dbReference>
<name>A0A2A7UVG2_COMTR</name>
<protein>
    <submittedName>
        <fullName evidence="3">DUF883 domain-containing protein</fullName>
    </submittedName>
</protein>
<evidence type="ECO:0000259" key="2">
    <source>
        <dbReference type="Pfam" id="PF19029"/>
    </source>
</evidence>
<keyword evidence="4" id="KW-1185">Reference proteome</keyword>
<dbReference type="PANTHER" id="PTHR35893">
    <property type="entry name" value="INNER MEMBRANE PROTEIN-RELATED"/>
    <property type="match status" value="1"/>
</dbReference>
<dbReference type="OrthoDB" id="9181874at2"/>
<organism evidence="3 4">
    <name type="scientific">Comamonas terrigena</name>
    <dbReference type="NCBI Taxonomy" id="32013"/>
    <lineage>
        <taxon>Bacteria</taxon>
        <taxon>Pseudomonadati</taxon>
        <taxon>Pseudomonadota</taxon>
        <taxon>Betaproteobacteria</taxon>
        <taxon>Burkholderiales</taxon>
        <taxon>Comamonadaceae</taxon>
        <taxon>Comamonas</taxon>
    </lineage>
</organism>